<dbReference type="EMBL" id="KV921713">
    <property type="protein sequence ID" value="ORE12314.1"/>
    <property type="molecule type" value="Genomic_DNA"/>
</dbReference>
<name>A0A1X0RK15_RHIZD</name>
<reference evidence="2 3" key="1">
    <citation type="journal article" date="2016" name="Proc. Natl. Acad. Sci. U.S.A.">
        <title>Lipid metabolic changes in an early divergent fungus govern the establishment of a mutualistic symbiosis with endobacteria.</title>
        <authorList>
            <person name="Lastovetsky O.A."/>
            <person name="Gaspar M.L."/>
            <person name="Mondo S.J."/>
            <person name="LaButti K.M."/>
            <person name="Sandor L."/>
            <person name="Grigoriev I.V."/>
            <person name="Henry S.A."/>
            <person name="Pawlowska T.E."/>
        </authorList>
    </citation>
    <scope>NUCLEOTIDE SEQUENCE [LARGE SCALE GENOMIC DNA]</scope>
    <source>
        <strain evidence="2 3">ATCC 11559</strain>
    </source>
</reference>
<sequence>MTLFVILGSLSLVLILIKRLYRDSLTYTSLVTFNCSDQYFSSNIHHIVAQIISVMSLCLQALLYTI</sequence>
<organism evidence="2 3">
    <name type="scientific">Rhizopus microsporus</name>
    <dbReference type="NCBI Taxonomy" id="58291"/>
    <lineage>
        <taxon>Eukaryota</taxon>
        <taxon>Fungi</taxon>
        <taxon>Fungi incertae sedis</taxon>
        <taxon>Mucoromycota</taxon>
        <taxon>Mucoromycotina</taxon>
        <taxon>Mucoromycetes</taxon>
        <taxon>Mucorales</taxon>
        <taxon>Mucorineae</taxon>
        <taxon>Rhizopodaceae</taxon>
        <taxon>Rhizopus</taxon>
    </lineage>
</organism>
<dbReference type="AlphaFoldDB" id="A0A1X0RK15"/>
<evidence type="ECO:0000256" key="1">
    <source>
        <dbReference type="SAM" id="Phobius"/>
    </source>
</evidence>
<evidence type="ECO:0000313" key="2">
    <source>
        <dbReference type="EMBL" id="ORE12314.1"/>
    </source>
</evidence>
<accession>A0A1X0RK15</accession>
<dbReference type="Proteomes" id="UP000242381">
    <property type="component" value="Unassembled WGS sequence"/>
</dbReference>
<gene>
    <name evidence="2" type="ORF">BCV71DRAFT_94576</name>
</gene>
<proteinExistence type="predicted"/>
<keyword evidence="1" id="KW-0812">Transmembrane</keyword>
<keyword evidence="1" id="KW-0472">Membrane</keyword>
<feature type="transmembrane region" description="Helical" evidence="1">
    <location>
        <begin position="46"/>
        <end position="64"/>
    </location>
</feature>
<keyword evidence="1" id="KW-1133">Transmembrane helix</keyword>
<evidence type="ECO:0000313" key="3">
    <source>
        <dbReference type="Proteomes" id="UP000242381"/>
    </source>
</evidence>
<protein>
    <submittedName>
        <fullName evidence="2">Uncharacterized protein</fullName>
    </submittedName>
</protein>